<protein>
    <submittedName>
        <fullName evidence="2">Uncharacterized protein</fullName>
    </submittedName>
</protein>
<proteinExistence type="predicted"/>
<evidence type="ECO:0000313" key="3">
    <source>
        <dbReference type="Proteomes" id="UP001500888"/>
    </source>
</evidence>
<dbReference type="Proteomes" id="UP001500888">
    <property type="component" value="Unassembled WGS sequence"/>
</dbReference>
<evidence type="ECO:0000256" key="1">
    <source>
        <dbReference type="SAM" id="SignalP"/>
    </source>
</evidence>
<feature type="chain" id="PRO_5046337120" evidence="1">
    <location>
        <begin position="21"/>
        <end position="248"/>
    </location>
</feature>
<organism evidence="2 3">
    <name type="scientific">Sphaerisporangium flaviroseum</name>
    <dbReference type="NCBI Taxonomy" id="509199"/>
    <lineage>
        <taxon>Bacteria</taxon>
        <taxon>Bacillati</taxon>
        <taxon>Actinomycetota</taxon>
        <taxon>Actinomycetes</taxon>
        <taxon>Streptosporangiales</taxon>
        <taxon>Streptosporangiaceae</taxon>
        <taxon>Sphaerisporangium</taxon>
    </lineage>
</organism>
<keyword evidence="3" id="KW-1185">Reference proteome</keyword>
<keyword evidence="1" id="KW-0732">Signal</keyword>
<feature type="signal peptide" evidence="1">
    <location>
        <begin position="1"/>
        <end position="20"/>
    </location>
</feature>
<sequence>MIATVAAALSAAVSAMVVDAAQSGLAKLSEPKDPFGWTVQIIDPEGYPRGPNGCFWAFSEIPPDKFPLPDVSQTDWGVLPKGATGGWATQVSISLQGYTSKVVALQRMRVVVTRVVRSSGFMYDIVTGCGGAIEERMYAVDLDKRQPSASPLPNKKWDEETEKWLPAPPVQFPYEVSSEEIEIFNIIASTASCDCRWHIELDWSSEGRSGTAVVNLRGNEFRTVGGDGLPRYRLPLQRDRIKDWIPKP</sequence>
<reference evidence="3" key="1">
    <citation type="journal article" date="2019" name="Int. J. Syst. Evol. Microbiol.">
        <title>The Global Catalogue of Microorganisms (GCM) 10K type strain sequencing project: providing services to taxonomists for standard genome sequencing and annotation.</title>
        <authorList>
            <consortium name="The Broad Institute Genomics Platform"/>
            <consortium name="The Broad Institute Genome Sequencing Center for Infectious Disease"/>
            <person name="Wu L."/>
            <person name="Ma J."/>
        </authorList>
    </citation>
    <scope>NUCLEOTIDE SEQUENCE [LARGE SCALE GENOMIC DNA]</scope>
    <source>
        <strain evidence="3">JCM 16908</strain>
    </source>
</reference>
<comment type="caution">
    <text evidence="2">The sequence shown here is derived from an EMBL/GenBank/DDBJ whole genome shotgun (WGS) entry which is preliminary data.</text>
</comment>
<accession>A0ABP7IH86</accession>
<evidence type="ECO:0000313" key="2">
    <source>
        <dbReference type="EMBL" id="GAA3818377.1"/>
    </source>
</evidence>
<name>A0ABP7IH86_9ACTN</name>
<dbReference type="RefSeq" id="WP_344943052.1">
    <property type="nucleotide sequence ID" value="NZ_BAAAZR010000010.1"/>
</dbReference>
<gene>
    <name evidence="2" type="ORF">GCM10022226_43650</name>
</gene>
<dbReference type="EMBL" id="BAAAZR010000010">
    <property type="protein sequence ID" value="GAA3818377.1"/>
    <property type="molecule type" value="Genomic_DNA"/>
</dbReference>